<protein>
    <submittedName>
        <fullName evidence="4">Putative flagellar biosynthetic protein FlhB</fullName>
    </submittedName>
</protein>
<evidence type="ECO:0000256" key="2">
    <source>
        <dbReference type="SAM" id="MobiDB-lite"/>
    </source>
</evidence>
<dbReference type="STRING" id="1249483.LEP1GSC202_3571"/>
<dbReference type="PRINTS" id="PR00950">
    <property type="entry name" value="TYPE3IMSPROT"/>
</dbReference>
<dbReference type="PANTHER" id="PTHR30531:SF12">
    <property type="entry name" value="FLAGELLAR BIOSYNTHETIC PROTEIN FLHB"/>
    <property type="match status" value="1"/>
</dbReference>
<evidence type="ECO:0000256" key="3">
    <source>
        <dbReference type="SAM" id="Phobius"/>
    </source>
</evidence>
<dbReference type="GO" id="GO:0005886">
    <property type="term" value="C:plasma membrane"/>
    <property type="evidence" value="ECO:0007669"/>
    <property type="project" value="TreeGrafter"/>
</dbReference>
<dbReference type="PANTHER" id="PTHR30531">
    <property type="entry name" value="FLAGELLAR BIOSYNTHETIC PROTEIN FLHB"/>
    <property type="match status" value="1"/>
</dbReference>
<dbReference type="Proteomes" id="UP000013996">
    <property type="component" value="Unassembled WGS sequence"/>
</dbReference>
<dbReference type="Gene3D" id="3.40.1690.10">
    <property type="entry name" value="secretion proteins EscU"/>
    <property type="match status" value="1"/>
</dbReference>
<reference evidence="4 5" key="1">
    <citation type="submission" date="2013-04" db="EMBL/GenBank/DDBJ databases">
        <authorList>
            <person name="Harkins D.M."/>
            <person name="Durkin A.S."/>
            <person name="Brinkac L.M."/>
            <person name="Haft D.H."/>
            <person name="Selengut J.D."/>
            <person name="Sanka R."/>
            <person name="DePew J."/>
            <person name="Purushe J."/>
            <person name="Hartskeerl R.A."/>
            <person name="Ahmed A."/>
            <person name="van der Linden H."/>
            <person name="Goris M.G.A."/>
            <person name="Vinetz J.M."/>
            <person name="Sutton G.G."/>
            <person name="Nierman W.C."/>
            <person name="Fouts D.E."/>
        </authorList>
    </citation>
    <scope>NUCLEOTIDE SEQUENCE [LARGE SCALE GENOMIC DNA]</scope>
    <source>
        <strain evidence="4 5">Sao Paulo</strain>
    </source>
</reference>
<evidence type="ECO:0000256" key="1">
    <source>
        <dbReference type="ARBA" id="ARBA00010690"/>
    </source>
</evidence>
<feature type="transmembrane region" description="Helical" evidence="3">
    <location>
        <begin position="184"/>
        <end position="209"/>
    </location>
</feature>
<name>A0A5E8H7E4_9LEPT</name>
<keyword evidence="3" id="KW-0472">Membrane</keyword>
<keyword evidence="4" id="KW-0966">Cell projection</keyword>
<dbReference type="AlphaFoldDB" id="A0A5E8H7E4"/>
<feature type="transmembrane region" description="Helical" evidence="3">
    <location>
        <begin position="124"/>
        <end position="145"/>
    </location>
</feature>
<sequence length="448" mass="51013">MKEWLSLYFENFRFCHTMFGLLVDQESVLKYKFFLNKILYWILSHFPLLQISLDEECIGSKPFESLPLYEKVINANLSHPYITGQYEIQLQLFAAADEGRTEPPSERRRREEKEKGNVPKSNEVASTMVLLGGTGVLFLLGDTFIKNTALFIKKYLPMGMHHDRFGAEEFRVILSGVSKDFFNLLWPVLAITLVFAIVGNVVQVGFMFSPRALSFRFDRISPNFKRVLPNRQTLFNLVKSLAKVVLIGVISYILISGDFLKVLLTGNMGMMQAITLVTYSGFKIMMAAGLLLLGIAVADFFFQKSEFEESLKQTPSEAKREMKEDSGDPVMKNRRMQLARDMMQGNMLREVPKADVVITNPTHYSVALSYEMGRDSAPRVIAKGENRLALEIRKIARENDVPIVESPKQARLLYAQVEVGEEIPQEFFQAVVQILITLEKFKKKVGMA</sequence>
<comment type="caution">
    <text evidence="4">The sequence shown here is derived from an EMBL/GenBank/DDBJ whole genome shotgun (WGS) entry which is preliminary data.</text>
</comment>
<dbReference type="RefSeq" id="WP_015679014.1">
    <property type="nucleotide sequence ID" value="NZ_AOGX02000039.1"/>
</dbReference>
<feature type="transmembrane region" description="Helical" evidence="3">
    <location>
        <begin position="284"/>
        <end position="302"/>
    </location>
</feature>
<feature type="region of interest" description="Disordered" evidence="2">
    <location>
        <begin position="98"/>
        <end position="119"/>
    </location>
</feature>
<evidence type="ECO:0000313" key="4">
    <source>
        <dbReference type="EMBL" id="EOQ87351.1"/>
    </source>
</evidence>
<keyword evidence="3" id="KW-0812">Transmembrane</keyword>
<accession>A0A5E8H7E4</accession>
<feature type="transmembrane region" description="Helical" evidence="3">
    <location>
        <begin position="241"/>
        <end position="264"/>
    </location>
</feature>
<keyword evidence="3" id="KW-1133">Transmembrane helix</keyword>
<dbReference type="Pfam" id="PF01312">
    <property type="entry name" value="Bac_export_2"/>
    <property type="match status" value="1"/>
</dbReference>
<keyword evidence="4" id="KW-0282">Flagellum</keyword>
<dbReference type="InterPro" id="IPR029025">
    <property type="entry name" value="T3SS_substrate_exporter_C"/>
</dbReference>
<dbReference type="InterPro" id="IPR006135">
    <property type="entry name" value="T3SS_substrate_exporter"/>
</dbReference>
<proteinExistence type="inferred from homology"/>
<comment type="similarity">
    <text evidence="1">Belongs to the type III secretion exporter family.</text>
</comment>
<gene>
    <name evidence="4" type="ORF">LEP1GSC202_3571</name>
</gene>
<dbReference type="SUPFAM" id="SSF160544">
    <property type="entry name" value="EscU C-terminal domain-like"/>
    <property type="match status" value="1"/>
</dbReference>
<organism evidence="4 5">
    <name type="scientific">Leptospira yanagawae serovar Saopaulo str. Sao Paulo = ATCC 700523</name>
    <dbReference type="NCBI Taxonomy" id="1249483"/>
    <lineage>
        <taxon>Bacteria</taxon>
        <taxon>Pseudomonadati</taxon>
        <taxon>Spirochaetota</taxon>
        <taxon>Spirochaetia</taxon>
        <taxon>Leptospirales</taxon>
        <taxon>Leptospiraceae</taxon>
        <taxon>Leptospira</taxon>
    </lineage>
</organism>
<dbReference type="EMBL" id="AOGX02000039">
    <property type="protein sequence ID" value="EOQ87351.1"/>
    <property type="molecule type" value="Genomic_DNA"/>
</dbReference>
<feature type="compositionally biased region" description="Basic and acidic residues" evidence="2">
    <location>
        <begin position="98"/>
        <end position="117"/>
    </location>
</feature>
<evidence type="ECO:0000313" key="5">
    <source>
        <dbReference type="Proteomes" id="UP000013996"/>
    </source>
</evidence>
<dbReference type="Gene3D" id="6.10.250.2080">
    <property type="match status" value="1"/>
</dbReference>
<dbReference type="GO" id="GO:0009306">
    <property type="term" value="P:protein secretion"/>
    <property type="evidence" value="ECO:0007669"/>
    <property type="project" value="InterPro"/>
</dbReference>
<keyword evidence="4" id="KW-0969">Cilium</keyword>